<dbReference type="PANTHER" id="PTHR11880:SF2">
    <property type="entry name" value="SMALL RIBOSOMAL SUBUNIT PROTEIN US19"/>
    <property type="match status" value="1"/>
</dbReference>
<keyword evidence="3 4" id="KW-0687">Ribonucleoprotein</keyword>
<dbReference type="PIRSF" id="PIRSF002144">
    <property type="entry name" value="Ribosomal_S19"/>
    <property type="match status" value="1"/>
</dbReference>
<comment type="similarity">
    <text evidence="1 4">Belongs to the universal ribosomal protein uS19 family.</text>
</comment>
<dbReference type="GO" id="GO:0003735">
    <property type="term" value="F:structural constituent of ribosome"/>
    <property type="evidence" value="ECO:0007669"/>
    <property type="project" value="InterPro"/>
</dbReference>
<dbReference type="GO" id="GO:0022627">
    <property type="term" value="C:cytosolic small ribosomal subunit"/>
    <property type="evidence" value="ECO:0007669"/>
    <property type="project" value="TreeGrafter"/>
</dbReference>
<dbReference type="HAMAP" id="MF_00531">
    <property type="entry name" value="Ribosomal_uS19"/>
    <property type="match status" value="1"/>
</dbReference>
<dbReference type="InterPro" id="IPR023575">
    <property type="entry name" value="Ribosomal_uS19_SF"/>
</dbReference>
<reference evidence="5" key="1">
    <citation type="submission" date="2021-01" db="EMBL/GenBank/DDBJ databases">
        <authorList>
            <person name="Corre E."/>
            <person name="Pelletier E."/>
            <person name="Niang G."/>
            <person name="Scheremetjew M."/>
            <person name="Finn R."/>
            <person name="Kale V."/>
            <person name="Holt S."/>
            <person name="Cochrane G."/>
            <person name="Meng A."/>
            <person name="Brown T."/>
            <person name="Cohen L."/>
        </authorList>
    </citation>
    <scope>NUCLEOTIDE SEQUENCE</scope>
    <source>
        <strain evidence="5">CCCM811</strain>
    </source>
</reference>
<protein>
    <recommendedName>
        <fullName evidence="6">Ribosomal protein S15</fullName>
    </recommendedName>
</protein>
<dbReference type="PANTHER" id="PTHR11880">
    <property type="entry name" value="RIBOSOMAL PROTEIN S19P FAMILY MEMBER"/>
    <property type="match status" value="1"/>
</dbReference>
<name>A0A7S3ZCP4_9EUKA</name>
<evidence type="ECO:0000313" key="5">
    <source>
        <dbReference type="EMBL" id="CAE0678794.1"/>
    </source>
</evidence>
<evidence type="ECO:0000256" key="1">
    <source>
        <dbReference type="ARBA" id="ARBA00007345"/>
    </source>
</evidence>
<proteinExistence type="inferred from homology"/>
<dbReference type="GO" id="GO:0006412">
    <property type="term" value="P:translation"/>
    <property type="evidence" value="ECO:0007669"/>
    <property type="project" value="InterPro"/>
</dbReference>
<organism evidence="5">
    <name type="scientific">Lotharella globosa</name>
    <dbReference type="NCBI Taxonomy" id="91324"/>
    <lineage>
        <taxon>Eukaryota</taxon>
        <taxon>Sar</taxon>
        <taxon>Rhizaria</taxon>
        <taxon>Cercozoa</taxon>
        <taxon>Chlorarachniophyceae</taxon>
        <taxon>Lotharella</taxon>
    </lineage>
</organism>
<keyword evidence="2 4" id="KW-0689">Ribosomal protein</keyword>
<accession>A0A7S3ZCP4</accession>
<evidence type="ECO:0000256" key="4">
    <source>
        <dbReference type="RuleBase" id="RU003485"/>
    </source>
</evidence>
<dbReference type="AlphaFoldDB" id="A0A7S3ZCP4"/>
<dbReference type="Pfam" id="PF00203">
    <property type="entry name" value="Ribosomal_S19"/>
    <property type="match status" value="1"/>
</dbReference>
<dbReference type="GO" id="GO:0000028">
    <property type="term" value="P:ribosomal small subunit assembly"/>
    <property type="evidence" value="ECO:0007669"/>
    <property type="project" value="TreeGrafter"/>
</dbReference>
<dbReference type="PRINTS" id="PR00975">
    <property type="entry name" value="RIBOSOMALS19"/>
</dbReference>
<dbReference type="InterPro" id="IPR002222">
    <property type="entry name" value="Ribosomal_uS19"/>
</dbReference>
<evidence type="ECO:0000256" key="2">
    <source>
        <dbReference type="ARBA" id="ARBA00022980"/>
    </source>
</evidence>
<dbReference type="Gene3D" id="3.30.860.10">
    <property type="entry name" value="30s Ribosomal Protein S19, Chain A"/>
    <property type="match status" value="1"/>
</dbReference>
<sequence>MILIISRKKFNENLQKDMSLRNFKGKTFKKLIKFKIIELYDLLDSRRKRKISRYAARLNASKTHRLNELNFIKKFKNIVCSKIDKKALKTHIRNFIIFPVFVNKKFFIYSGKSFIKIDIKIDMIGRYFGEYSPTYSKVQHGAPGIGASHSSRFIPLK</sequence>
<gene>
    <name evidence="5" type="ORF">LGLO00237_LOCUS30576</name>
</gene>
<dbReference type="EMBL" id="HBIV01043556">
    <property type="protein sequence ID" value="CAE0678794.1"/>
    <property type="molecule type" value="Transcribed_RNA"/>
</dbReference>
<dbReference type="GO" id="GO:0003723">
    <property type="term" value="F:RNA binding"/>
    <property type="evidence" value="ECO:0007669"/>
    <property type="project" value="InterPro"/>
</dbReference>
<dbReference type="InterPro" id="IPR020934">
    <property type="entry name" value="Ribosomal_uS19_CS"/>
</dbReference>
<dbReference type="PROSITE" id="PS00323">
    <property type="entry name" value="RIBOSOMAL_S19"/>
    <property type="match status" value="1"/>
</dbReference>
<evidence type="ECO:0008006" key="6">
    <source>
        <dbReference type="Google" id="ProtNLM"/>
    </source>
</evidence>
<dbReference type="SUPFAM" id="SSF54570">
    <property type="entry name" value="Ribosomal protein S19"/>
    <property type="match status" value="1"/>
</dbReference>
<evidence type="ECO:0000256" key="3">
    <source>
        <dbReference type="ARBA" id="ARBA00023274"/>
    </source>
</evidence>